<dbReference type="AlphaFoldDB" id="A0A512TKR2"/>
<feature type="transmembrane region" description="Helical" evidence="1">
    <location>
        <begin position="157"/>
        <end position="177"/>
    </location>
</feature>
<proteinExistence type="predicted"/>
<keyword evidence="1" id="KW-0472">Membrane</keyword>
<sequence>MINDNFILYIFSTFIKTIFFSILIYKCTEILYLKKTFKLIVYFFSILLIGECIQLYINNDFFELILFHLFQLVVVFCVYDKKTLNPLIAFSFGYYLLCIYSNINLGINEYILSRYSIAAFGEYNFLDNIVILILIFLCIRRKDKIIDLIKTISQDKIITTLFISGTFACDVFIGLFYCESSKVNNIKRILTFCIYIAMIILINYLVKIINKSYILDQLNREMERKNDELRKIKHDYGAQISYLYGLFLLQRWENLKEAIDKIVDMNESVSSGAIVDNLDDSIIREAFEPILNKGIHVAIEENAYLNNMNINKNELLIIISDIGKILSDIICERGMILAKTYVSIDNMVIKLECTGGGEQGLLQDYSIIDGLRDKLVGINKSVIKNGGKMLFKYNHISTQIKISFPI</sequence>
<comment type="caution">
    <text evidence="2">The sequence shown here is derived from an EMBL/GenBank/DDBJ whole genome shotgun (WGS) entry which is preliminary data.</text>
</comment>
<evidence type="ECO:0000313" key="3">
    <source>
        <dbReference type="Proteomes" id="UP000321089"/>
    </source>
</evidence>
<dbReference type="EMBL" id="BKBC01000013">
    <property type="protein sequence ID" value="GEQ20816.1"/>
    <property type="molecule type" value="Genomic_DNA"/>
</dbReference>
<organism evidence="2 3">
    <name type="scientific">Clostridium butyricum</name>
    <dbReference type="NCBI Taxonomy" id="1492"/>
    <lineage>
        <taxon>Bacteria</taxon>
        <taxon>Bacillati</taxon>
        <taxon>Bacillota</taxon>
        <taxon>Clostridia</taxon>
        <taxon>Eubacteriales</taxon>
        <taxon>Clostridiaceae</taxon>
        <taxon>Clostridium</taxon>
    </lineage>
</organism>
<evidence type="ECO:0000313" key="2">
    <source>
        <dbReference type="EMBL" id="GEQ20816.1"/>
    </source>
</evidence>
<protein>
    <recommendedName>
        <fullName evidence="4">Histidine kinase</fullName>
    </recommendedName>
</protein>
<evidence type="ECO:0008006" key="4">
    <source>
        <dbReference type="Google" id="ProtNLM"/>
    </source>
</evidence>
<feature type="transmembrane region" description="Helical" evidence="1">
    <location>
        <begin position="37"/>
        <end position="56"/>
    </location>
</feature>
<accession>A0A512TKR2</accession>
<reference evidence="2 3" key="1">
    <citation type="submission" date="2019-07" db="EMBL/GenBank/DDBJ databases">
        <title>Whole genome shotgun sequence of Clostridium butyricum NBRC 3858.</title>
        <authorList>
            <person name="Hosoyama A."/>
            <person name="Uohara A."/>
            <person name="Ohji S."/>
            <person name="Ichikawa N."/>
        </authorList>
    </citation>
    <scope>NUCLEOTIDE SEQUENCE [LARGE SCALE GENOMIC DNA]</scope>
    <source>
        <strain evidence="2 3">NBRC 3858</strain>
    </source>
</reference>
<feature type="transmembrane region" description="Helical" evidence="1">
    <location>
        <begin position="6"/>
        <end position="25"/>
    </location>
</feature>
<feature type="transmembrane region" description="Helical" evidence="1">
    <location>
        <begin position="189"/>
        <end position="206"/>
    </location>
</feature>
<evidence type="ECO:0000256" key="1">
    <source>
        <dbReference type="SAM" id="Phobius"/>
    </source>
</evidence>
<gene>
    <name evidence="2" type="ORF">CBU02nite_13220</name>
</gene>
<feature type="transmembrane region" description="Helical" evidence="1">
    <location>
        <begin position="115"/>
        <end position="137"/>
    </location>
</feature>
<feature type="transmembrane region" description="Helical" evidence="1">
    <location>
        <begin position="62"/>
        <end position="79"/>
    </location>
</feature>
<keyword evidence="1" id="KW-0812">Transmembrane</keyword>
<name>A0A512TKR2_CLOBU</name>
<feature type="transmembrane region" description="Helical" evidence="1">
    <location>
        <begin position="86"/>
        <end position="103"/>
    </location>
</feature>
<keyword evidence="1" id="KW-1133">Transmembrane helix</keyword>
<dbReference type="Proteomes" id="UP000321089">
    <property type="component" value="Unassembled WGS sequence"/>
</dbReference>